<evidence type="ECO:0000313" key="2">
    <source>
        <dbReference type="Ensembl" id="ENSPNYP00000018645.1"/>
    </source>
</evidence>
<accession>A0A3B4G6X5</accession>
<evidence type="ECO:0000256" key="1">
    <source>
        <dbReference type="SAM" id="SignalP"/>
    </source>
</evidence>
<reference evidence="2" key="1">
    <citation type="submission" date="2023-09" db="UniProtKB">
        <authorList>
            <consortium name="Ensembl"/>
        </authorList>
    </citation>
    <scope>IDENTIFICATION</scope>
</reference>
<evidence type="ECO:0008006" key="3">
    <source>
        <dbReference type="Google" id="ProtNLM"/>
    </source>
</evidence>
<dbReference type="GeneTree" id="ENSGT00940000178995"/>
<feature type="chain" id="PRO_5017191074" description="Secreted protein" evidence="1">
    <location>
        <begin position="21"/>
        <end position="130"/>
    </location>
</feature>
<feature type="signal peptide" evidence="1">
    <location>
        <begin position="1"/>
        <end position="20"/>
    </location>
</feature>
<sequence>LSNKCCVLVCLCVCYHPSCYHPSWYHLSCYHPSWYHLSCYHLSCYHPSCYHPSCYHLSGYHPSCGGCVFLDCFLDFFCLLVAFRGVGGTQCQVKPQRRCCCFCCFSFFVWFEEGPAARGCRPERERNRKA</sequence>
<name>A0A3B4G6X5_9CICH</name>
<keyword evidence="1" id="KW-0732">Signal</keyword>
<protein>
    <recommendedName>
        <fullName evidence="3">Secreted protein</fullName>
    </recommendedName>
</protein>
<proteinExistence type="predicted"/>
<dbReference type="Ensembl" id="ENSPNYT00000019107.1">
    <property type="protein sequence ID" value="ENSPNYP00000018645.1"/>
    <property type="gene ID" value="ENSPNYG00000014085.1"/>
</dbReference>
<organism evidence="2">
    <name type="scientific">Pundamilia nyererei</name>
    <dbReference type="NCBI Taxonomy" id="303518"/>
    <lineage>
        <taxon>Eukaryota</taxon>
        <taxon>Metazoa</taxon>
        <taxon>Chordata</taxon>
        <taxon>Craniata</taxon>
        <taxon>Vertebrata</taxon>
        <taxon>Euteleostomi</taxon>
        <taxon>Actinopterygii</taxon>
        <taxon>Neopterygii</taxon>
        <taxon>Teleostei</taxon>
        <taxon>Neoteleostei</taxon>
        <taxon>Acanthomorphata</taxon>
        <taxon>Ovalentaria</taxon>
        <taxon>Cichlomorphae</taxon>
        <taxon>Cichliformes</taxon>
        <taxon>Cichlidae</taxon>
        <taxon>African cichlids</taxon>
        <taxon>Pseudocrenilabrinae</taxon>
        <taxon>Haplochromini</taxon>
        <taxon>Pundamilia</taxon>
    </lineage>
</organism>
<dbReference type="AlphaFoldDB" id="A0A3B4G6X5"/>